<organism evidence="2 3">
    <name type="scientific">Streptomyces lucensis JCM 4490</name>
    <dbReference type="NCBI Taxonomy" id="1306176"/>
    <lineage>
        <taxon>Bacteria</taxon>
        <taxon>Bacillati</taxon>
        <taxon>Actinomycetota</taxon>
        <taxon>Actinomycetes</taxon>
        <taxon>Kitasatosporales</taxon>
        <taxon>Streptomycetaceae</taxon>
        <taxon>Streptomyces</taxon>
    </lineage>
</organism>
<name>A0A918MT51_9ACTN</name>
<feature type="region of interest" description="Disordered" evidence="1">
    <location>
        <begin position="338"/>
        <end position="394"/>
    </location>
</feature>
<dbReference type="RefSeq" id="WP_190018121.1">
    <property type="nucleotide sequence ID" value="NZ_BMUE01000014.1"/>
</dbReference>
<accession>A0A918MT51</accession>
<proteinExistence type="predicted"/>
<dbReference type="Proteomes" id="UP000620224">
    <property type="component" value="Unassembled WGS sequence"/>
</dbReference>
<dbReference type="EMBL" id="BMUE01000014">
    <property type="protein sequence ID" value="GGW71282.1"/>
    <property type="molecule type" value="Genomic_DNA"/>
</dbReference>
<reference evidence="2" key="1">
    <citation type="journal article" date="2014" name="Int. J. Syst. Evol. Microbiol.">
        <title>Complete genome sequence of Corynebacterium casei LMG S-19264T (=DSM 44701T), isolated from a smear-ripened cheese.</title>
        <authorList>
            <consortium name="US DOE Joint Genome Institute (JGI-PGF)"/>
            <person name="Walter F."/>
            <person name="Albersmeier A."/>
            <person name="Kalinowski J."/>
            <person name="Ruckert C."/>
        </authorList>
    </citation>
    <scope>NUCLEOTIDE SEQUENCE</scope>
    <source>
        <strain evidence="2">JCM 4490</strain>
    </source>
</reference>
<evidence type="ECO:0000313" key="3">
    <source>
        <dbReference type="Proteomes" id="UP000620224"/>
    </source>
</evidence>
<sequence>MSISATDRAAHPQTLWAARGRHTGSAPEEVVRRTLRRHKESGDIDDFAEPPGPGDAGHRVFEARWRTDGTVAVRARLTLVPGAGRPEGHQWRLIAEAERPWDDAWPSPATLFWPEAGPGEGDDGAWDHHAGVAGVRLRQVNALPADDKEMRRRLRDAAREAWCVHLVVHEAMTPDERGRLPLSRLLPPGLRHRVVEHRAAPHQLRAVNWALKDLGVEVPRGGAVLLPPDPAPKDYDGREHRVRSVFLDGSEPAELIAALRHFTALPRPLPRDAQEALTDLRENWTLLTLREELERERRLVTMYADALEAMTKSRDLYKQAAEQALEALSAYRDVPAPALPQQQRPASRTPGALQQLTRTFERLKLSAKGTRTSSEGGTNQADQVDPADGTDRSS</sequence>
<evidence type="ECO:0000256" key="1">
    <source>
        <dbReference type="SAM" id="MobiDB-lite"/>
    </source>
</evidence>
<reference evidence="2" key="2">
    <citation type="submission" date="2020-09" db="EMBL/GenBank/DDBJ databases">
        <authorList>
            <person name="Sun Q."/>
            <person name="Ohkuma M."/>
        </authorList>
    </citation>
    <scope>NUCLEOTIDE SEQUENCE</scope>
    <source>
        <strain evidence="2">JCM 4490</strain>
    </source>
</reference>
<dbReference type="AlphaFoldDB" id="A0A918MT51"/>
<feature type="region of interest" description="Disordered" evidence="1">
    <location>
        <begin position="1"/>
        <end position="28"/>
    </location>
</feature>
<keyword evidence="3" id="KW-1185">Reference proteome</keyword>
<protein>
    <submittedName>
        <fullName evidence="2">Uncharacterized protein</fullName>
    </submittedName>
</protein>
<evidence type="ECO:0000313" key="2">
    <source>
        <dbReference type="EMBL" id="GGW71282.1"/>
    </source>
</evidence>
<feature type="compositionally biased region" description="Polar residues" evidence="1">
    <location>
        <begin position="369"/>
        <end position="382"/>
    </location>
</feature>
<comment type="caution">
    <text evidence="2">The sequence shown here is derived from an EMBL/GenBank/DDBJ whole genome shotgun (WGS) entry which is preliminary data.</text>
</comment>
<gene>
    <name evidence="2" type="ORF">GCM10010503_55870</name>
</gene>